<dbReference type="Pfam" id="PF25390">
    <property type="entry name" value="WD40_RLD"/>
    <property type="match status" value="1"/>
</dbReference>
<dbReference type="PRINTS" id="PR00633">
    <property type="entry name" value="RCCNDNSATION"/>
</dbReference>
<feature type="compositionally biased region" description="Low complexity" evidence="3">
    <location>
        <begin position="652"/>
        <end position="672"/>
    </location>
</feature>
<dbReference type="AlphaFoldDB" id="A0A817R941"/>
<proteinExistence type="predicted"/>
<keyword evidence="1" id="KW-0677">Repeat</keyword>
<accession>A0A817R941</accession>
<feature type="repeat" description="RCC1" evidence="2">
    <location>
        <begin position="265"/>
        <end position="316"/>
    </location>
</feature>
<feature type="region of interest" description="Disordered" evidence="3">
    <location>
        <begin position="651"/>
        <end position="672"/>
    </location>
</feature>
<feature type="compositionally biased region" description="Low complexity" evidence="3">
    <location>
        <begin position="573"/>
        <end position="584"/>
    </location>
</feature>
<dbReference type="InterPro" id="IPR000408">
    <property type="entry name" value="Reg_chr_condens"/>
</dbReference>
<dbReference type="Proteomes" id="UP000663833">
    <property type="component" value="Unassembled WGS sequence"/>
</dbReference>
<evidence type="ECO:0000313" key="7">
    <source>
        <dbReference type="Proteomes" id="UP000663833"/>
    </source>
</evidence>
<evidence type="ECO:0000313" key="6">
    <source>
        <dbReference type="EMBL" id="CAF4121416.1"/>
    </source>
</evidence>
<dbReference type="EMBL" id="CAJOBO010000077">
    <property type="protein sequence ID" value="CAF4121416.1"/>
    <property type="molecule type" value="Genomic_DNA"/>
</dbReference>
<evidence type="ECO:0000256" key="2">
    <source>
        <dbReference type="PROSITE-ProRule" id="PRU00235"/>
    </source>
</evidence>
<name>A0A817R941_9BILA</name>
<feature type="repeat" description="RCC1" evidence="2">
    <location>
        <begin position="52"/>
        <end position="107"/>
    </location>
</feature>
<dbReference type="SUPFAM" id="SSF50985">
    <property type="entry name" value="RCC1/BLIP-II"/>
    <property type="match status" value="1"/>
</dbReference>
<dbReference type="PROSITE" id="PS50012">
    <property type="entry name" value="RCC1_3"/>
    <property type="match status" value="6"/>
</dbReference>
<evidence type="ECO:0000259" key="4">
    <source>
        <dbReference type="Pfam" id="PF25390"/>
    </source>
</evidence>
<sequence length="672" mass="74751">MEIHENSHNNAPTAHLFGKTYLAKNEEFYIPNDPVIHMAAGDRHTIIITESGRVFGFGDNDSGQLGLGHTTSTNEISTVKTLDFTKIEEKVILAACGRESSLLATNHGALYAFGSNRRYQLGIGLKEARLIYPHPVRIGYFRSRMSWKQIAMGAEHTCALNYDGKVYVWGSNEDGQCGLARKQNDIKKPTELKLQYFVNSISCGYYHTGLVVKNGRLFLFGNNRDRQLGRSIPDQSIRPLEVSLPDRVKVVACGNQHTVVLTEKGEVYTCGRGEHGQLGLGRKISNSENFKMIENLPKNLTTIAAGKAHTVLLGLNGDLYVFGDGKYGKLGCEMYSNKFEPCSVDTFKGLNVLKVVCGGDQTIIIAQKKRSQQDEEDLENTLNSITEFMKNLHHRSRSPSMTNYMSQVDQSIEACHQHVKLSKNSLSYTRSNSDPDDSSVFTESPLMSTKYEKTTDESSPTSTYKNNEDLISLKTSASNCTIPLITITDELMKLGHRFSSLDEPLYNRISLNDCLNNEVHSDTRTSSSDERLLPMPKQSFETISLHAADININEHLNPKVLSKYYQHNPDGKSGPSSVSSTTSSCTSSSISSTDYKNLIISSQGLCAFQNSFMFPTVETPENLMISNSKVDVNQTQIKGEPQTRFFSRALSKRSTQQSSTNTNKTSRMCVLM</sequence>
<feature type="region of interest" description="Disordered" evidence="3">
    <location>
        <begin position="426"/>
        <end position="463"/>
    </location>
</feature>
<feature type="domain" description="RCC1-like" evidence="4">
    <location>
        <begin position="30"/>
        <end position="364"/>
    </location>
</feature>
<organism evidence="5 7">
    <name type="scientific">Rotaria socialis</name>
    <dbReference type="NCBI Taxonomy" id="392032"/>
    <lineage>
        <taxon>Eukaryota</taxon>
        <taxon>Metazoa</taxon>
        <taxon>Spiralia</taxon>
        <taxon>Gnathifera</taxon>
        <taxon>Rotifera</taxon>
        <taxon>Eurotatoria</taxon>
        <taxon>Bdelloidea</taxon>
        <taxon>Philodinida</taxon>
        <taxon>Philodinidae</taxon>
        <taxon>Rotaria</taxon>
    </lineage>
</organism>
<evidence type="ECO:0000256" key="3">
    <source>
        <dbReference type="SAM" id="MobiDB-lite"/>
    </source>
</evidence>
<feature type="repeat" description="RCC1" evidence="2">
    <location>
        <begin position="164"/>
        <end position="214"/>
    </location>
</feature>
<feature type="repeat" description="RCC1" evidence="2">
    <location>
        <begin position="108"/>
        <end position="163"/>
    </location>
</feature>
<protein>
    <recommendedName>
        <fullName evidence="4">RCC1-like domain-containing protein</fullName>
    </recommendedName>
</protein>
<evidence type="ECO:0000313" key="5">
    <source>
        <dbReference type="EMBL" id="CAF3250375.1"/>
    </source>
</evidence>
<feature type="region of interest" description="Disordered" evidence="3">
    <location>
        <begin position="565"/>
        <end position="584"/>
    </location>
</feature>
<dbReference type="InterPro" id="IPR058923">
    <property type="entry name" value="RCC1-like_dom"/>
</dbReference>
<gene>
    <name evidence="6" type="ORF">HFQ381_LOCUS2382</name>
    <name evidence="5" type="ORF">LUA448_LOCUS4797</name>
</gene>
<dbReference type="InterPro" id="IPR051625">
    <property type="entry name" value="Signaling_Regulatory_Domain"/>
</dbReference>
<dbReference type="PANTHER" id="PTHR22872">
    <property type="entry name" value="BTK-BINDING PROTEIN-RELATED"/>
    <property type="match status" value="1"/>
</dbReference>
<dbReference type="PANTHER" id="PTHR22872:SF9">
    <property type="entry name" value="X-LINKED RETINITIS PIGMENTOSA GTPASE REGULATOR"/>
    <property type="match status" value="1"/>
</dbReference>
<dbReference type="EMBL" id="CAJNYD010000369">
    <property type="protein sequence ID" value="CAF3250375.1"/>
    <property type="molecule type" value="Genomic_DNA"/>
</dbReference>
<feature type="repeat" description="RCC1" evidence="2">
    <location>
        <begin position="317"/>
        <end position="368"/>
    </location>
</feature>
<feature type="repeat" description="RCC1" evidence="2">
    <location>
        <begin position="215"/>
        <end position="264"/>
    </location>
</feature>
<dbReference type="InterPro" id="IPR009091">
    <property type="entry name" value="RCC1/BLIP-II"/>
</dbReference>
<dbReference type="PROSITE" id="PS00626">
    <property type="entry name" value="RCC1_2"/>
    <property type="match status" value="1"/>
</dbReference>
<dbReference type="Gene3D" id="2.130.10.30">
    <property type="entry name" value="Regulator of chromosome condensation 1/beta-lactamase-inhibitor protein II"/>
    <property type="match status" value="1"/>
</dbReference>
<evidence type="ECO:0000256" key="1">
    <source>
        <dbReference type="ARBA" id="ARBA00022737"/>
    </source>
</evidence>
<reference evidence="5" key="1">
    <citation type="submission" date="2021-02" db="EMBL/GenBank/DDBJ databases">
        <authorList>
            <person name="Nowell W R."/>
        </authorList>
    </citation>
    <scope>NUCLEOTIDE SEQUENCE</scope>
</reference>
<comment type="caution">
    <text evidence="5">The sequence shown here is derived from an EMBL/GenBank/DDBJ whole genome shotgun (WGS) entry which is preliminary data.</text>
</comment>
<dbReference type="Proteomes" id="UP000663851">
    <property type="component" value="Unassembled WGS sequence"/>
</dbReference>